<feature type="domain" description="Plasmid pRiA4b Orf3-like" evidence="1">
    <location>
        <begin position="56"/>
        <end position="225"/>
    </location>
</feature>
<organism evidence="2 5">
    <name type="scientific">Bacillus pseudomycoides</name>
    <dbReference type="NCBI Taxonomy" id="64104"/>
    <lineage>
        <taxon>Bacteria</taxon>
        <taxon>Bacillati</taxon>
        <taxon>Bacillota</taxon>
        <taxon>Bacilli</taxon>
        <taxon>Bacillales</taxon>
        <taxon>Bacillaceae</taxon>
        <taxon>Bacillus</taxon>
        <taxon>Bacillus cereus group</taxon>
    </lineage>
</organism>
<dbReference type="EMBL" id="NUTL01000092">
    <property type="protein sequence ID" value="PHE91922.1"/>
    <property type="molecule type" value="Genomic_DNA"/>
</dbReference>
<dbReference type="InterPro" id="IPR012912">
    <property type="entry name" value="Plasmid_pRiA4b_Orf3-like"/>
</dbReference>
<evidence type="ECO:0000313" key="5">
    <source>
        <dbReference type="Proteomes" id="UP001248134"/>
    </source>
</evidence>
<comment type="caution">
    <text evidence="2">The sequence shown here is derived from an EMBL/GenBank/DDBJ whole genome shotgun (WGS) entry which is preliminary data.</text>
</comment>
<name>A0AAJ2DLB7_9BACI</name>
<evidence type="ECO:0000313" key="4">
    <source>
        <dbReference type="Proteomes" id="UP000221918"/>
    </source>
</evidence>
<dbReference type="Proteomes" id="UP001248134">
    <property type="component" value="Unassembled WGS sequence"/>
</dbReference>
<dbReference type="RefSeq" id="WP_033796871.1">
    <property type="nucleotide sequence ID" value="NZ_CM000743.1"/>
</dbReference>
<evidence type="ECO:0000313" key="2">
    <source>
        <dbReference type="EMBL" id="MDR4327805.1"/>
    </source>
</evidence>
<proteinExistence type="predicted"/>
<reference evidence="3 4" key="1">
    <citation type="submission" date="2017-09" db="EMBL/GenBank/DDBJ databases">
        <title>Large-scale bioinformatics analysis of Bacillus genomes uncovers conserved roles of natural products in bacterial physiology.</title>
        <authorList>
            <consortium name="Agbiome Team Llc"/>
            <person name="Bleich R.M."/>
            <person name="Grubbs K.J."/>
            <person name="Santa Maria K.C."/>
            <person name="Allen S.E."/>
            <person name="Farag S."/>
            <person name="Shank E.A."/>
            <person name="Bowers A."/>
        </authorList>
    </citation>
    <scope>NUCLEOTIDE SEQUENCE [LARGE SCALE GENOMIC DNA]</scope>
    <source>
        <strain evidence="3 4">AFS037265</strain>
    </source>
</reference>
<dbReference type="EMBL" id="VLYX01000021">
    <property type="protein sequence ID" value="MDR4327805.1"/>
    <property type="molecule type" value="Genomic_DNA"/>
</dbReference>
<dbReference type="Pfam" id="PF07929">
    <property type="entry name" value="PRiA4_ORF3"/>
    <property type="match status" value="1"/>
</dbReference>
<accession>A0AAJ2DLB7</accession>
<gene>
    <name evidence="3" type="ORF">COF81_20755</name>
    <name evidence="2" type="ORF">FOS08_18380</name>
</gene>
<dbReference type="PANTHER" id="PTHR41878:SF1">
    <property type="entry name" value="TNPR PROTEIN"/>
    <property type="match status" value="1"/>
</dbReference>
<dbReference type="SUPFAM" id="SSF159941">
    <property type="entry name" value="MM3350-like"/>
    <property type="match status" value="1"/>
</dbReference>
<dbReference type="InterPro" id="IPR024047">
    <property type="entry name" value="MM3350-like_sf"/>
</dbReference>
<evidence type="ECO:0000313" key="3">
    <source>
        <dbReference type="EMBL" id="PHE91922.1"/>
    </source>
</evidence>
<dbReference type="AlphaFoldDB" id="A0AAJ2DLB7"/>
<protein>
    <submittedName>
        <fullName evidence="2">Plasmid pRiA4b ORF-3 family protein</fullName>
    </submittedName>
</protein>
<dbReference type="Proteomes" id="UP000221918">
    <property type="component" value="Unassembled WGS sequence"/>
</dbReference>
<dbReference type="Gene3D" id="3.10.290.30">
    <property type="entry name" value="MM3350-like"/>
    <property type="match status" value="1"/>
</dbReference>
<sequence>MLINKIVLDLIGEIKKTDLWRVMPPAEKERLEEIIKFVGGQDIDKVREGKPVKPAIYQFKVTLKGIRPPIWRRFLIDNQMTFVELHDIIQIVMGWQNSHLYRFDTGDAYVEIQDDSFDFFPSSVETYDAQETQVGELITEEKQKCVYTYDFGDDWDHQLVLEKILPIDEKITVPTCQKGKRACPPEDCGGVYMYNEIQTALKGEDELDEGMEEWLGEFDPEEFDLAFVNGVLEMYAAGEVIYGGNDEGE</sequence>
<reference evidence="2" key="2">
    <citation type="submission" date="2019-07" db="EMBL/GenBank/DDBJ databases">
        <title>Phylogenomic Reclassification of ATCC Bacillus Strains and Various Taxa within the Genus Bacillus.</title>
        <authorList>
            <person name="Riojas M.A."/>
            <person name="Frank A.M."/>
            <person name="Fenn S.L."/>
            <person name="King S.P."/>
            <person name="Brower S.M."/>
            <person name="Hazbon M.H."/>
        </authorList>
    </citation>
    <scope>NUCLEOTIDE SEQUENCE</scope>
    <source>
        <strain evidence="2">NR-12239</strain>
    </source>
</reference>
<evidence type="ECO:0000259" key="1">
    <source>
        <dbReference type="Pfam" id="PF07929"/>
    </source>
</evidence>
<dbReference type="PANTHER" id="PTHR41878">
    <property type="entry name" value="LEXA REPRESSOR-RELATED"/>
    <property type="match status" value="1"/>
</dbReference>